<evidence type="ECO:0000313" key="3">
    <source>
        <dbReference type="EMBL" id="MCE4540247.1"/>
    </source>
</evidence>
<evidence type="ECO:0000256" key="2">
    <source>
        <dbReference type="SAM" id="SignalP"/>
    </source>
</evidence>
<dbReference type="SUPFAM" id="SSF53474">
    <property type="entry name" value="alpha/beta-Hydrolases"/>
    <property type="match status" value="1"/>
</dbReference>
<dbReference type="InterPro" id="IPR029058">
    <property type="entry name" value="AB_hydrolase_fold"/>
</dbReference>
<keyword evidence="4" id="KW-1185">Reference proteome</keyword>
<reference evidence="3 4" key="1">
    <citation type="submission" date="2021-12" db="EMBL/GenBank/DDBJ databases">
        <title>Genome seq of p7.</title>
        <authorList>
            <person name="Seo T."/>
        </authorList>
    </citation>
    <scope>NUCLEOTIDE SEQUENCE [LARGE SCALE GENOMIC DNA]</scope>
    <source>
        <strain evidence="3 4">P7</strain>
    </source>
</reference>
<evidence type="ECO:0000313" key="4">
    <source>
        <dbReference type="Proteomes" id="UP001201463"/>
    </source>
</evidence>
<dbReference type="RefSeq" id="WP_233394760.1">
    <property type="nucleotide sequence ID" value="NZ_JAJTWT010000014.1"/>
</dbReference>
<feature type="region of interest" description="Disordered" evidence="1">
    <location>
        <begin position="271"/>
        <end position="315"/>
    </location>
</feature>
<dbReference type="Gene3D" id="3.40.50.1820">
    <property type="entry name" value="alpha/beta hydrolase"/>
    <property type="match status" value="1"/>
</dbReference>
<accession>A0ABS8XL09</accession>
<comment type="caution">
    <text evidence="3">The sequence shown here is derived from an EMBL/GenBank/DDBJ whole genome shotgun (WGS) entry which is preliminary data.</text>
</comment>
<sequence>MRLPAPVRRGLLLATLSIAVLSIAACAGGPPATKPWAETAARELHLSLASFELQGRRVTVTRGAFATGALPVVVYLPGIGQEGDAGQRWAAAWAQAGYAVLGVQPLAEDAAAWRSPLARTGEFRALGELHYGEALRTQRLQALRSLIAALKAQPAVAGATLDWQHMAVAGYETGAQTALDLGGDASGWRPQAVIAISPPPMASPAGEAAALLVTGDNDGDALGLVTRPAERRRAFDGLSPGAGWLLSLPGVSHAALAGTLAPEGWHVQDQHRGGEAAMGGMGGGRRGGMGGEQGAHRPAGGAPRGPRSGSATEAAQADLQDALRLSTAFLDARLRGAAMPAGALLQAR</sequence>
<dbReference type="EMBL" id="JAJTWT010000014">
    <property type="protein sequence ID" value="MCE4540247.1"/>
    <property type="molecule type" value="Genomic_DNA"/>
</dbReference>
<evidence type="ECO:0008006" key="5">
    <source>
        <dbReference type="Google" id="ProtNLM"/>
    </source>
</evidence>
<gene>
    <name evidence="3" type="ORF">LXT12_23630</name>
</gene>
<feature type="chain" id="PRO_5047370620" description="Dienelactone hydrolase" evidence="2">
    <location>
        <begin position="28"/>
        <end position="348"/>
    </location>
</feature>
<keyword evidence="2" id="KW-0732">Signal</keyword>
<dbReference type="PROSITE" id="PS51257">
    <property type="entry name" value="PROKAR_LIPOPROTEIN"/>
    <property type="match status" value="1"/>
</dbReference>
<feature type="compositionally biased region" description="Gly residues" evidence="1">
    <location>
        <begin position="276"/>
        <end position="293"/>
    </location>
</feature>
<feature type="compositionally biased region" description="Low complexity" evidence="1">
    <location>
        <begin position="297"/>
        <end position="315"/>
    </location>
</feature>
<proteinExistence type="predicted"/>
<feature type="signal peptide" evidence="2">
    <location>
        <begin position="1"/>
        <end position="27"/>
    </location>
</feature>
<dbReference type="Proteomes" id="UP001201463">
    <property type="component" value="Unassembled WGS sequence"/>
</dbReference>
<protein>
    <recommendedName>
        <fullName evidence="5">Dienelactone hydrolase</fullName>
    </recommendedName>
</protein>
<organism evidence="3 4">
    <name type="scientific">Pelomonas caseinilytica</name>
    <dbReference type="NCBI Taxonomy" id="2906763"/>
    <lineage>
        <taxon>Bacteria</taxon>
        <taxon>Pseudomonadati</taxon>
        <taxon>Pseudomonadota</taxon>
        <taxon>Betaproteobacteria</taxon>
        <taxon>Burkholderiales</taxon>
        <taxon>Sphaerotilaceae</taxon>
        <taxon>Roseateles</taxon>
    </lineage>
</organism>
<evidence type="ECO:0000256" key="1">
    <source>
        <dbReference type="SAM" id="MobiDB-lite"/>
    </source>
</evidence>
<name>A0ABS8XL09_9BURK</name>